<sequence>MILLWNIVETYKDSELLVSKESRLWLFDVFAPLAINVVCINPQKRQIYDLYSEEALKSGQVPPPPPFSSSHGYYVGHHYNNNNHQHPNPNFRFNPRDAGDIYAELFGGSEAGGSSGRSAGRGFKDGYFRNANAGESSSAKKAPVVEISLSCSLVDLYKGAKKKIKISRTILDSLGS</sequence>
<keyword evidence="2" id="KW-1185">Reference proteome</keyword>
<comment type="caution">
    <text evidence="1">The sequence shown here is derived from an EMBL/GenBank/DDBJ whole genome shotgun (WGS) entry which is preliminary data.</text>
</comment>
<reference evidence="1 2" key="2">
    <citation type="journal article" date="2022" name="Mol. Ecol. Resour.">
        <title>The genomes of chicory, endive, great burdock and yacon provide insights into Asteraceae paleo-polyploidization history and plant inulin production.</title>
        <authorList>
            <person name="Fan W."/>
            <person name="Wang S."/>
            <person name="Wang H."/>
            <person name="Wang A."/>
            <person name="Jiang F."/>
            <person name="Liu H."/>
            <person name="Zhao H."/>
            <person name="Xu D."/>
            <person name="Zhang Y."/>
        </authorList>
    </citation>
    <scope>NUCLEOTIDE SEQUENCE [LARGE SCALE GENOMIC DNA]</scope>
    <source>
        <strain evidence="2">cv. Yunnan</strain>
        <tissue evidence="1">Leaves</tissue>
    </source>
</reference>
<proteinExistence type="predicted"/>
<gene>
    <name evidence="1" type="ORF">L1987_80327</name>
</gene>
<evidence type="ECO:0000313" key="2">
    <source>
        <dbReference type="Proteomes" id="UP001056120"/>
    </source>
</evidence>
<dbReference type="EMBL" id="CM042044">
    <property type="protein sequence ID" value="KAI3686645.1"/>
    <property type="molecule type" value="Genomic_DNA"/>
</dbReference>
<organism evidence="1 2">
    <name type="scientific">Smallanthus sonchifolius</name>
    <dbReference type="NCBI Taxonomy" id="185202"/>
    <lineage>
        <taxon>Eukaryota</taxon>
        <taxon>Viridiplantae</taxon>
        <taxon>Streptophyta</taxon>
        <taxon>Embryophyta</taxon>
        <taxon>Tracheophyta</taxon>
        <taxon>Spermatophyta</taxon>
        <taxon>Magnoliopsida</taxon>
        <taxon>eudicotyledons</taxon>
        <taxon>Gunneridae</taxon>
        <taxon>Pentapetalae</taxon>
        <taxon>asterids</taxon>
        <taxon>campanulids</taxon>
        <taxon>Asterales</taxon>
        <taxon>Asteraceae</taxon>
        <taxon>Asteroideae</taxon>
        <taxon>Heliantheae alliance</taxon>
        <taxon>Millerieae</taxon>
        <taxon>Smallanthus</taxon>
    </lineage>
</organism>
<reference evidence="2" key="1">
    <citation type="journal article" date="2022" name="Mol. Ecol. Resour.">
        <title>The genomes of chicory, endive, great burdock and yacon provide insights into Asteraceae palaeo-polyploidization history and plant inulin production.</title>
        <authorList>
            <person name="Fan W."/>
            <person name="Wang S."/>
            <person name="Wang H."/>
            <person name="Wang A."/>
            <person name="Jiang F."/>
            <person name="Liu H."/>
            <person name="Zhao H."/>
            <person name="Xu D."/>
            <person name="Zhang Y."/>
        </authorList>
    </citation>
    <scope>NUCLEOTIDE SEQUENCE [LARGE SCALE GENOMIC DNA]</scope>
    <source>
        <strain evidence="2">cv. Yunnan</strain>
    </source>
</reference>
<protein>
    <submittedName>
        <fullName evidence="1">Uncharacterized protein</fullName>
    </submittedName>
</protein>
<dbReference type="Proteomes" id="UP001056120">
    <property type="component" value="Linkage Group LG27"/>
</dbReference>
<name>A0ACB8YME4_9ASTR</name>
<evidence type="ECO:0000313" key="1">
    <source>
        <dbReference type="EMBL" id="KAI3686645.1"/>
    </source>
</evidence>
<accession>A0ACB8YME4</accession>